<proteinExistence type="inferred from homology"/>
<dbReference type="InterPro" id="IPR014136">
    <property type="entry name" value="TraA_Ti"/>
</dbReference>
<dbReference type="CDD" id="cd18809">
    <property type="entry name" value="SF1_C_RecD"/>
    <property type="match status" value="1"/>
</dbReference>
<dbReference type="Gene3D" id="3.30.930.30">
    <property type="match status" value="1"/>
</dbReference>
<dbReference type="Pfam" id="PF01443">
    <property type="entry name" value="Viral_helicase1"/>
    <property type="match status" value="1"/>
</dbReference>
<dbReference type="Gene3D" id="2.30.30.940">
    <property type="match status" value="1"/>
</dbReference>
<evidence type="ECO:0000256" key="1">
    <source>
        <dbReference type="ARBA" id="ARBA00010873"/>
    </source>
</evidence>
<evidence type="ECO:0000259" key="4">
    <source>
        <dbReference type="Pfam" id="PF03389"/>
    </source>
</evidence>
<evidence type="ECO:0000256" key="2">
    <source>
        <dbReference type="ARBA" id="ARBA00022971"/>
    </source>
</evidence>
<dbReference type="AlphaFoldDB" id="Q9EYR3"/>
<keyword evidence="2" id="KW-0184">Conjugation</keyword>
<organism evidence="5">
    <name type="scientific">Legionella pneumophila</name>
    <dbReference type="NCBI Taxonomy" id="446"/>
    <lineage>
        <taxon>Bacteria</taxon>
        <taxon>Pseudomonadati</taxon>
        <taxon>Pseudomonadota</taxon>
        <taxon>Gammaproteobacteria</taxon>
        <taxon>Legionellales</taxon>
        <taxon>Legionellaceae</taxon>
        <taxon>Legionella</taxon>
    </lineage>
</organism>
<feature type="domain" description="MobA/MobL protein" evidence="4">
    <location>
        <begin position="15"/>
        <end position="187"/>
    </location>
</feature>
<name>Q9EYR3_LEGPN</name>
<dbReference type="EMBL" id="AF315650">
    <property type="protein sequence ID" value="AAG45149.1"/>
    <property type="molecule type" value="Genomic_DNA"/>
</dbReference>
<protein>
    <submittedName>
        <fullName evidence="5">TraA-like protein</fullName>
    </submittedName>
</protein>
<dbReference type="InterPro" id="IPR005053">
    <property type="entry name" value="MobA_MobL"/>
</dbReference>
<evidence type="ECO:0000259" key="3">
    <source>
        <dbReference type="Pfam" id="PF01443"/>
    </source>
</evidence>
<dbReference type="Gene3D" id="3.40.50.300">
    <property type="entry name" value="P-loop containing nucleotide triphosphate hydrolases"/>
    <property type="match status" value="2"/>
</dbReference>
<dbReference type="Pfam" id="PF03389">
    <property type="entry name" value="MobA_MobL"/>
    <property type="match status" value="1"/>
</dbReference>
<dbReference type="GO" id="GO:0005524">
    <property type="term" value="F:ATP binding"/>
    <property type="evidence" value="ECO:0007669"/>
    <property type="project" value="InterPro"/>
</dbReference>
<accession>Q9EYR3</accession>
<feature type="domain" description="(+)RNA virus helicase C-terminal" evidence="3">
    <location>
        <begin position="647"/>
        <end position="689"/>
    </location>
</feature>
<dbReference type="SUPFAM" id="SSF52540">
    <property type="entry name" value="P-loop containing nucleoside triphosphate hydrolases"/>
    <property type="match status" value="2"/>
</dbReference>
<sequence>MAIAFSIHSRAKGHSAIAASSYRSGTKLYDARTGVTHDYSNRHDVIYSDILLPEGSPEAFSDREFLWNQAELAEKRCDAQVCKDIVLALPKELDLVQQIELARRFAQTHFVDKGVPADVAIHDHHDGNPHAHILITTRRLEKTGFSKYKARDLNPAFAKGFIVEKDYWGEQWRDMQNEYFLEKNLDLTVDLNHLISERHHGKLKDADNHYLLTEKTILQQARQEVFLNDIDNVINHISAKHSVFTRRDVERLVFKTFQPSDTPQNYLHWVEQIMGHKDLIELGNNERGHLCYTTRHQYIQEAKLRDDIEAMMKNKDVIGDKGIDNIIKNYTLSDEQLEAVRYITEGSQISVVIGRPGTGKSYLLKPIKEHYEQHNYRVIGAALSGKVAKSLQTDTGGIASSTIASLTYKLGEPATKAQQQRCFDYLFDEAGIGGFCQHGTCIRKAKKAGSKVILVGDPDQLKPIHKGEIFRGIAAITGYIELEHIKRQNDLGDRLASMNMAKGMIAEAVDHYHEKGAIVFSETTETAAQNLIQEWQADITNTNLQDSVVLAFTRASVSYLNEQARLALKQKQILGQEEITFQGFEKPLKIAIGERLLFRQNDKTLGVRNGDLGTVQSIKSNQLQIKLDSGELLTIPCSYTKMDYGYALTVHKSQGMTVKHSKVLIDSKYWDRHLSFVAMTRHKDSLKIYADSINHPTIKVLKQTLSRSNTRDNVIDWPLDFATRAGFNPDQLIGRVLNHIAGVGHKIKNAFNYVVHYEAYLLKAGQQDQLHSIERARIYARQETFKVDTKVIESKNYKISDQALEGLKKDFPQIAEIETLIEKRQQMTGYFAEKVDRQITTISQQLLNNKTFANQVKNKHPEFYLKIQSIYNKQRENAIFHER</sequence>
<dbReference type="InterPro" id="IPR027417">
    <property type="entry name" value="P-loop_NTPase"/>
</dbReference>
<comment type="similarity">
    <text evidence="1">Belongs to the MobA/MobL family.</text>
</comment>
<dbReference type="Pfam" id="PF13604">
    <property type="entry name" value="AAA_30"/>
    <property type="match status" value="1"/>
</dbReference>
<dbReference type="NCBIfam" id="TIGR02768">
    <property type="entry name" value="TraA_Ti"/>
    <property type="match status" value="1"/>
</dbReference>
<evidence type="ECO:0000313" key="5">
    <source>
        <dbReference type="EMBL" id="AAG45149.1"/>
    </source>
</evidence>
<reference evidence="5" key="1">
    <citation type="journal article" date="2001" name="Infect. Immun.">
        <title>Identification of Legionella pneumophila genes important for infection of amoebas by signature-tagged mutagenesis.</title>
        <authorList>
            <person name="Polesky A.H."/>
            <person name="Ross J.T."/>
            <person name="Falkow S."/>
            <person name="Tompkins L.S."/>
        </authorList>
    </citation>
    <scope>NUCLEOTIDE SEQUENCE</scope>
    <source>
        <strain evidence="5">AA100</strain>
    </source>
</reference>
<dbReference type="InterPro" id="IPR027351">
    <property type="entry name" value="(+)RNA_virus_helicase_core_dom"/>
</dbReference>